<feature type="chain" id="PRO_5043844146" evidence="1">
    <location>
        <begin position="18"/>
        <end position="255"/>
    </location>
</feature>
<dbReference type="AlphaFoldDB" id="A0AAV9V8W7"/>
<dbReference type="Proteomes" id="UP001373714">
    <property type="component" value="Unassembled WGS sequence"/>
</dbReference>
<comment type="caution">
    <text evidence="2">The sequence shown here is derived from an EMBL/GenBank/DDBJ whole genome shotgun (WGS) entry which is preliminary data.</text>
</comment>
<evidence type="ECO:0000313" key="2">
    <source>
        <dbReference type="EMBL" id="KAK6358063.1"/>
    </source>
</evidence>
<keyword evidence="1" id="KW-0732">Signal</keyword>
<gene>
    <name evidence="2" type="ORF">TWF730_007418</name>
</gene>
<organism evidence="2 3">
    <name type="scientific">Orbilia blumenaviensis</name>
    <dbReference type="NCBI Taxonomy" id="1796055"/>
    <lineage>
        <taxon>Eukaryota</taxon>
        <taxon>Fungi</taxon>
        <taxon>Dikarya</taxon>
        <taxon>Ascomycota</taxon>
        <taxon>Pezizomycotina</taxon>
        <taxon>Orbiliomycetes</taxon>
        <taxon>Orbiliales</taxon>
        <taxon>Orbiliaceae</taxon>
        <taxon>Orbilia</taxon>
    </lineage>
</organism>
<keyword evidence="3" id="KW-1185">Reference proteome</keyword>
<evidence type="ECO:0000313" key="3">
    <source>
        <dbReference type="Proteomes" id="UP001373714"/>
    </source>
</evidence>
<accession>A0AAV9V8W7</accession>
<proteinExistence type="predicted"/>
<protein>
    <submittedName>
        <fullName evidence="2">Uncharacterized protein</fullName>
    </submittedName>
</protein>
<feature type="signal peptide" evidence="1">
    <location>
        <begin position="1"/>
        <end position="17"/>
    </location>
</feature>
<dbReference type="EMBL" id="JAVHNS010000004">
    <property type="protein sequence ID" value="KAK6358063.1"/>
    <property type="molecule type" value="Genomic_DNA"/>
</dbReference>
<name>A0AAV9V8W7_9PEZI</name>
<evidence type="ECO:0000256" key="1">
    <source>
        <dbReference type="SAM" id="SignalP"/>
    </source>
</evidence>
<reference evidence="2 3" key="1">
    <citation type="submission" date="2019-10" db="EMBL/GenBank/DDBJ databases">
        <authorList>
            <person name="Palmer J.M."/>
        </authorList>
    </citation>
    <scope>NUCLEOTIDE SEQUENCE [LARGE SCALE GENOMIC DNA]</scope>
    <source>
        <strain evidence="2 3">TWF730</strain>
    </source>
</reference>
<sequence>MMFLPVVTLIWATSVAAAPHVPRSPSEKVAGALDWLSLRKGRPDSSTNQYYGWYDNIFEDHWGDRNDIKYSAFLEEVLRAGRDTTEFFMPQSECKELVTPVDPDPEFAGPPRDTLAATAIFCNRGIMVLVQYDPALAEPPQPKEPRNIKCRAYMYKAYELAAAIDAKYRDDDNSPFDPIFKGRKAIPQGDGESFREMVYQELVKYQYDPSHPEVMLQVVGRTRWSLDQSEWIILAILENGSQSCPFRVDAISPAK</sequence>